<keyword evidence="4 7" id="KW-0812">Transmembrane</keyword>
<dbReference type="GO" id="GO:0005886">
    <property type="term" value="C:plasma membrane"/>
    <property type="evidence" value="ECO:0007669"/>
    <property type="project" value="UniProtKB-SubCell"/>
</dbReference>
<keyword evidence="3" id="KW-1003">Cell membrane</keyword>
<dbReference type="RefSeq" id="WP_013334289.1">
    <property type="nucleotide sequence ID" value="NC_014533.1"/>
</dbReference>
<feature type="domain" description="MgtC/SapB/SrpB/YhiD N-terminal" evidence="8">
    <location>
        <begin position="11"/>
        <end position="129"/>
    </location>
</feature>
<evidence type="ECO:0000256" key="2">
    <source>
        <dbReference type="ARBA" id="ARBA00009298"/>
    </source>
</evidence>
<dbReference type="InterPro" id="IPR003416">
    <property type="entry name" value="MgtC/SapB/SrpB/YhiD_fam"/>
</dbReference>
<evidence type="ECO:0000256" key="7">
    <source>
        <dbReference type="SAM" id="Phobius"/>
    </source>
</evidence>
<evidence type="ECO:0000259" key="8">
    <source>
        <dbReference type="Pfam" id="PF02308"/>
    </source>
</evidence>
<geneLocation type="plasmid" evidence="9 10">
    <name>Cy782201</name>
</geneLocation>
<evidence type="ECO:0000313" key="10">
    <source>
        <dbReference type="Proteomes" id="UP000008206"/>
    </source>
</evidence>
<dbReference type="Proteomes" id="UP000008206">
    <property type="component" value="Plasmid Cy782201"/>
</dbReference>
<feature type="transmembrane region" description="Helical" evidence="7">
    <location>
        <begin position="109"/>
        <end position="130"/>
    </location>
</feature>
<sequence length="139" mass="14826">MNDWTQITIKLFTATLLGGLLGLNRELTGKYGGFKTNAIVALASSSFVILTSIFEPSEVPRVITGVIQGVGFIGGGLIFKENRTTRGLTGAAEIWLSSALGLACGVGLWPLAVLSLIFALIVLIGGKFLFNKLKNRENR</sequence>
<dbReference type="EMBL" id="CP002199">
    <property type="protein sequence ID" value="ADN17539.1"/>
    <property type="molecule type" value="Genomic_DNA"/>
</dbReference>
<gene>
    <name evidence="9" type="ordered locus">Cyan7822_5676</name>
</gene>
<dbReference type="HOGENOM" id="CLU_079292_1_4_3"/>
<protein>
    <submittedName>
        <fullName evidence="9">MgtC/SapB transporter</fullName>
    </submittedName>
</protein>
<evidence type="ECO:0000256" key="1">
    <source>
        <dbReference type="ARBA" id="ARBA00004651"/>
    </source>
</evidence>
<name>E0UKQ9_GLOV7</name>
<accession>E0UKQ9</accession>
<proteinExistence type="inferred from homology"/>
<evidence type="ECO:0000256" key="3">
    <source>
        <dbReference type="ARBA" id="ARBA00022475"/>
    </source>
</evidence>
<dbReference type="PANTHER" id="PTHR33778">
    <property type="entry name" value="PROTEIN MGTC"/>
    <property type="match status" value="1"/>
</dbReference>
<dbReference type="PRINTS" id="PR01837">
    <property type="entry name" value="MGTCSAPBPROT"/>
</dbReference>
<evidence type="ECO:0000256" key="5">
    <source>
        <dbReference type="ARBA" id="ARBA00022989"/>
    </source>
</evidence>
<evidence type="ECO:0000256" key="4">
    <source>
        <dbReference type="ARBA" id="ARBA00022692"/>
    </source>
</evidence>
<dbReference type="Pfam" id="PF02308">
    <property type="entry name" value="MgtC"/>
    <property type="match status" value="1"/>
</dbReference>
<keyword evidence="5 7" id="KW-1133">Transmembrane helix</keyword>
<dbReference type="AlphaFoldDB" id="E0UKQ9"/>
<comment type="subcellular location">
    <subcellularLocation>
        <location evidence="1">Cell membrane</location>
        <topology evidence="1">Multi-pass membrane protein</topology>
    </subcellularLocation>
</comment>
<keyword evidence="6 7" id="KW-0472">Membrane</keyword>
<comment type="similarity">
    <text evidence="2">Belongs to the MgtC/SapB family.</text>
</comment>
<dbReference type="OrthoDB" id="9811198at2"/>
<feature type="transmembrane region" description="Helical" evidence="7">
    <location>
        <begin position="6"/>
        <end position="24"/>
    </location>
</feature>
<keyword evidence="9" id="KW-0614">Plasmid</keyword>
<keyword evidence="10" id="KW-1185">Reference proteome</keyword>
<organism evidence="9 10">
    <name type="scientific">Gloeothece verrucosa (strain PCC 7822)</name>
    <name type="common">Cyanothece sp. (strain PCC 7822)</name>
    <dbReference type="NCBI Taxonomy" id="497965"/>
    <lineage>
        <taxon>Bacteria</taxon>
        <taxon>Bacillati</taxon>
        <taxon>Cyanobacteriota</taxon>
        <taxon>Cyanophyceae</taxon>
        <taxon>Oscillatoriophycideae</taxon>
        <taxon>Chroococcales</taxon>
        <taxon>Aphanothecaceae</taxon>
        <taxon>Gloeothece</taxon>
        <taxon>Gloeothece verrucosa</taxon>
    </lineage>
</organism>
<dbReference type="PANTHER" id="PTHR33778:SF1">
    <property type="entry name" value="MAGNESIUM TRANSPORTER YHID-RELATED"/>
    <property type="match status" value="1"/>
</dbReference>
<dbReference type="KEGG" id="cyj:Cyan7822_5676"/>
<dbReference type="InterPro" id="IPR049177">
    <property type="entry name" value="MgtC_SapB_SrpB_YhiD_N"/>
</dbReference>
<reference evidence="10" key="1">
    <citation type="journal article" date="2011" name="MBio">
        <title>Novel metabolic attributes of the genus Cyanothece, comprising a group of unicellular nitrogen-fixing Cyanobacteria.</title>
        <authorList>
            <person name="Bandyopadhyay A."/>
            <person name="Elvitigala T."/>
            <person name="Welsh E."/>
            <person name="Stockel J."/>
            <person name="Liberton M."/>
            <person name="Min H."/>
            <person name="Sherman L.A."/>
            <person name="Pakrasi H.B."/>
        </authorList>
    </citation>
    <scope>NUCLEOTIDE SEQUENCE [LARGE SCALE GENOMIC DNA]</scope>
    <source>
        <strain evidence="10">PCC 7822</strain>
        <plasmid evidence="10">Cy782201</plasmid>
    </source>
</reference>
<evidence type="ECO:0000313" key="9">
    <source>
        <dbReference type="EMBL" id="ADN17539.1"/>
    </source>
</evidence>
<evidence type="ECO:0000256" key="6">
    <source>
        <dbReference type="ARBA" id="ARBA00023136"/>
    </source>
</evidence>
<feature type="transmembrane region" description="Helical" evidence="7">
    <location>
        <begin position="36"/>
        <end position="54"/>
    </location>
</feature>